<dbReference type="InterPro" id="IPR001633">
    <property type="entry name" value="EAL_dom"/>
</dbReference>
<dbReference type="SUPFAM" id="SSF141868">
    <property type="entry name" value="EAL domain-like"/>
    <property type="match status" value="1"/>
</dbReference>
<dbReference type="GO" id="GO:0071111">
    <property type="term" value="F:cyclic-guanylate-specific phosphodiesterase activity"/>
    <property type="evidence" value="ECO:0007669"/>
    <property type="project" value="InterPro"/>
</dbReference>
<dbReference type="Pfam" id="PF00563">
    <property type="entry name" value="EAL"/>
    <property type="match status" value="1"/>
</dbReference>
<evidence type="ECO:0000313" key="2">
    <source>
        <dbReference type="EMBL" id="MRI80871.1"/>
    </source>
</evidence>
<feature type="domain" description="EAL" evidence="1">
    <location>
        <begin position="40"/>
        <end position="282"/>
    </location>
</feature>
<protein>
    <submittedName>
        <fullName evidence="2">EAL domain-containing protein</fullName>
    </submittedName>
</protein>
<dbReference type="InterPro" id="IPR050706">
    <property type="entry name" value="Cyclic-di-GMP_PDE-like"/>
</dbReference>
<dbReference type="AlphaFoldDB" id="A0A844BZU4"/>
<dbReference type="EMBL" id="WJQR01000002">
    <property type="protein sequence ID" value="MRI80871.1"/>
    <property type="molecule type" value="Genomic_DNA"/>
</dbReference>
<dbReference type="Proteomes" id="UP000469870">
    <property type="component" value="Unassembled WGS sequence"/>
</dbReference>
<dbReference type="PROSITE" id="PS50883">
    <property type="entry name" value="EAL"/>
    <property type="match status" value="1"/>
</dbReference>
<dbReference type="SMART" id="SM00052">
    <property type="entry name" value="EAL"/>
    <property type="match status" value="1"/>
</dbReference>
<evidence type="ECO:0000313" key="3">
    <source>
        <dbReference type="Proteomes" id="UP000469870"/>
    </source>
</evidence>
<dbReference type="InterPro" id="IPR035919">
    <property type="entry name" value="EAL_sf"/>
</dbReference>
<dbReference type="CDD" id="cd01948">
    <property type="entry name" value="EAL"/>
    <property type="match status" value="1"/>
</dbReference>
<proteinExistence type="predicted"/>
<organism evidence="2 3">
    <name type="scientific">Fundicoccus ignavus</name>
    <dbReference type="NCBI Taxonomy" id="2664442"/>
    <lineage>
        <taxon>Bacteria</taxon>
        <taxon>Bacillati</taxon>
        <taxon>Bacillota</taxon>
        <taxon>Bacilli</taxon>
        <taxon>Lactobacillales</taxon>
        <taxon>Aerococcaceae</taxon>
        <taxon>Fundicoccus</taxon>
    </lineage>
</organism>
<dbReference type="Gene3D" id="3.20.20.450">
    <property type="entry name" value="EAL domain"/>
    <property type="match status" value="1"/>
</dbReference>
<dbReference type="PANTHER" id="PTHR33121">
    <property type="entry name" value="CYCLIC DI-GMP PHOSPHODIESTERASE PDEF"/>
    <property type="match status" value="1"/>
</dbReference>
<gene>
    <name evidence="2" type="ORF">GIY11_02360</name>
</gene>
<comment type="caution">
    <text evidence="2">The sequence shown here is derived from an EMBL/GenBank/DDBJ whole genome shotgun (WGS) entry which is preliminary data.</text>
</comment>
<name>A0A844BZU4_9LACT</name>
<sequence length="282" mass="32976">MTFAHILQKELLRRACTLDKSTIQLQRFKGMLHRKRRCRLSQQKHVDASAIEKVQQLSLVFQPIVSVKQEGTLIKGYETLLRHGDGVFFPFEVFHELTSSEASCDALNAWYEKTFEYYLTKYPETLFNLNIDMKQMKYASTWRMLKHISRYKGRICIELTEFYQVTTEENRRLFYESMNYFRSLGLAISFDDVGNGQHSLSFVTKNIHLVDTVKLSLLHFRHLDSDIMSLVLKMWVKISKTYHVNLVVEGIETMELANFLKERGICCQQGFIWGAPSPNLGH</sequence>
<dbReference type="PANTHER" id="PTHR33121:SF79">
    <property type="entry name" value="CYCLIC DI-GMP PHOSPHODIESTERASE PDED-RELATED"/>
    <property type="match status" value="1"/>
</dbReference>
<reference evidence="2 3" key="1">
    <citation type="submission" date="2019-11" db="EMBL/GenBank/DDBJ databases">
        <title>Characterisation of Fundicoccus ignavus gen. nov. sp. nov., a novel genus of the family Aerococcaceae isolated from bulk tank milk.</title>
        <authorList>
            <person name="Siebert A."/>
            <person name="Huptas C."/>
            <person name="Wenning M."/>
            <person name="Scherer S."/>
            <person name="Doll E.V."/>
        </authorList>
    </citation>
    <scope>NUCLEOTIDE SEQUENCE [LARGE SCALE GENOMIC DNA]</scope>
    <source>
        <strain evidence="2 3">DSM 109653</strain>
    </source>
</reference>
<evidence type="ECO:0000259" key="1">
    <source>
        <dbReference type="PROSITE" id="PS50883"/>
    </source>
</evidence>
<accession>A0A844BZU4</accession>